<comment type="cofactor">
    <cofactor evidence="1">
        <name>heme b</name>
        <dbReference type="ChEBI" id="CHEBI:60344"/>
    </cofactor>
</comment>
<dbReference type="Proteomes" id="UP000298030">
    <property type="component" value="Unassembled WGS sequence"/>
</dbReference>
<evidence type="ECO:0000256" key="5">
    <source>
        <dbReference type="ARBA" id="ARBA00023002"/>
    </source>
</evidence>
<keyword evidence="5" id="KW-0560">Oxidoreductase</keyword>
<feature type="signal peptide" evidence="8">
    <location>
        <begin position="1"/>
        <end position="25"/>
    </location>
</feature>
<dbReference type="PANTHER" id="PTHR33577:SF16">
    <property type="entry name" value="HEME HALOPEROXIDASE FAMILY PROFILE DOMAIN-CONTAINING PROTEIN"/>
    <property type="match status" value="1"/>
</dbReference>
<keyword evidence="4" id="KW-0479">Metal-binding</keyword>
<comment type="caution">
    <text evidence="10">The sequence shown here is derived from an EMBL/GenBank/DDBJ whole genome shotgun (WGS) entry which is preliminary data.</text>
</comment>
<evidence type="ECO:0000313" key="11">
    <source>
        <dbReference type="Proteomes" id="UP000298030"/>
    </source>
</evidence>
<dbReference type="EMBL" id="QPFP01000073">
    <property type="protein sequence ID" value="TEB23829.1"/>
    <property type="molecule type" value="Genomic_DNA"/>
</dbReference>
<dbReference type="SUPFAM" id="SSF47571">
    <property type="entry name" value="Cloroperoxidase"/>
    <property type="match status" value="1"/>
</dbReference>
<keyword evidence="8" id="KW-0732">Signal</keyword>
<gene>
    <name evidence="10" type="ORF">FA13DRAFT_1766120</name>
</gene>
<evidence type="ECO:0000256" key="7">
    <source>
        <dbReference type="ARBA" id="ARBA00025795"/>
    </source>
</evidence>
<sequence>MILSTRFANLTLLVSIAPLLHLAQAWPAVYPEPPPGPLEFDGTKLVNDAAHPWRPTQPGDTRGPCPALNTLASHGYLPRNGVATPKQLINAVMEGFNMNNKLAIFVTYAAMLVDGNLVTNLISIGSKTPRTGPNFHGAVSAGGLNTPGFGVEGDASLLRGDAYFGDNHSFNKTLWDEFVDYSNRFGGGYYNLTVAAELRHRAIQRSIATNPNFTLVAPRYFTAYAESALIIGAFLDGRNTDAERKIPMDVALGFFRDSRMPADFHRAAKPTGNDGVVEIFSAHPISPGGNVGGVDNYAPDPTSANLAQFCVLYENFVQKTVKRLYPNPTGVVRRNLILNLQYFYSGQPSVAGCTQLFPYGQL</sequence>
<evidence type="ECO:0000256" key="4">
    <source>
        <dbReference type="ARBA" id="ARBA00022723"/>
    </source>
</evidence>
<feature type="domain" description="Heme haloperoxidase family profile" evidence="9">
    <location>
        <begin position="49"/>
        <end position="281"/>
    </location>
</feature>
<dbReference type="InterPro" id="IPR036851">
    <property type="entry name" value="Chloroperoxidase-like_sf"/>
</dbReference>
<dbReference type="InterPro" id="IPR000028">
    <property type="entry name" value="Chloroperoxidase"/>
</dbReference>
<dbReference type="OrthoDB" id="2542103at2759"/>
<evidence type="ECO:0000313" key="10">
    <source>
        <dbReference type="EMBL" id="TEB23829.1"/>
    </source>
</evidence>
<feature type="chain" id="PRO_5021422876" evidence="8">
    <location>
        <begin position="26"/>
        <end position="362"/>
    </location>
</feature>
<keyword evidence="6" id="KW-0408">Iron</keyword>
<keyword evidence="3" id="KW-0349">Heme</keyword>
<evidence type="ECO:0000256" key="2">
    <source>
        <dbReference type="ARBA" id="ARBA00022559"/>
    </source>
</evidence>
<organism evidence="10 11">
    <name type="scientific">Coprinellus micaceus</name>
    <name type="common">Glistening ink-cap mushroom</name>
    <name type="synonym">Coprinus micaceus</name>
    <dbReference type="NCBI Taxonomy" id="71717"/>
    <lineage>
        <taxon>Eukaryota</taxon>
        <taxon>Fungi</taxon>
        <taxon>Dikarya</taxon>
        <taxon>Basidiomycota</taxon>
        <taxon>Agaricomycotina</taxon>
        <taxon>Agaricomycetes</taxon>
        <taxon>Agaricomycetidae</taxon>
        <taxon>Agaricales</taxon>
        <taxon>Agaricineae</taxon>
        <taxon>Psathyrellaceae</taxon>
        <taxon>Coprinellus</taxon>
    </lineage>
</organism>
<dbReference type="PROSITE" id="PS51405">
    <property type="entry name" value="HEME_HALOPEROXIDASE"/>
    <property type="match status" value="1"/>
</dbReference>
<evidence type="ECO:0000259" key="9">
    <source>
        <dbReference type="PROSITE" id="PS51405"/>
    </source>
</evidence>
<evidence type="ECO:0000256" key="3">
    <source>
        <dbReference type="ARBA" id="ARBA00022617"/>
    </source>
</evidence>
<comment type="similarity">
    <text evidence="7">Belongs to the chloroperoxidase family.</text>
</comment>
<protein>
    <submittedName>
        <fullName evidence="10">Cloroperoxidase</fullName>
    </submittedName>
</protein>
<name>A0A4Y7SRE1_COPMI</name>
<dbReference type="Pfam" id="PF01328">
    <property type="entry name" value="Peroxidase_2"/>
    <property type="match status" value="1"/>
</dbReference>
<evidence type="ECO:0000256" key="8">
    <source>
        <dbReference type="SAM" id="SignalP"/>
    </source>
</evidence>
<keyword evidence="11" id="KW-1185">Reference proteome</keyword>
<dbReference type="AlphaFoldDB" id="A0A4Y7SRE1"/>
<evidence type="ECO:0000256" key="1">
    <source>
        <dbReference type="ARBA" id="ARBA00001970"/>
    </source>
</evidence>
<reference evidence="10 11" key="1">
    <citation type="journal article" date="2019" name="Nat. Ecol. Evol.">
        <title>Megaphylogeny resolves global patterns of mushroom evolution.</title>
        <authorList>
            <person name="Varga T."/>
            <person name="Krizsan K."/>
            <person name="Foldi C."/>
            <person name="Dima B."/>
            <person name="Sanchez-Garcia M."/>
            <person name="Sanchez-Ramirez S."/>
            <person name="Szollosi G.J."/>
            <person name="Szarkandi J.G."/>
            <person name="Papp V."/>
            <person name="Albert L."/>
            <person name="Andreopoulos W."/>
            <person name="Angelini C."/>
            <person name="Antonin V."/>
            <person name="Barry K.W."/>
            <person name="Bougher N.L."/>
            <person name="Buchanan P."/>
            <person name="Buyck B."/>
            <person name="Bense V."/>
            <person name="Catcheside P."/>
            <person name="Chovatia M."/>
            <person name="Cooper J."/>
            <person name="Damon W."/>
            <person name="Desjardin D."/>
            <person name="Finy P."/>
            <person name="Geml J."/>
            <person name="Haridas S."/>
            <person name="Hughes K."/>
            <person name="Justo A."/>
            <person name="Karasinski D."/>
            <person name="Kautmanova I."/>
            <person name="Kiss B."/>
            <person name="Kocsube S."/>
            <person name="Kotiranta H."/>
            <person name="LaButti K.M."/>
            <person name="Lechner B.E."/>
            <person name="Liimatainen K."/>
            <person name="Lipzen A."/>
            <person name="Lukacs Z."/>
            <person name="Mihaltcheva S."/>
            <person name="Morgado L.N."/>
            <person name="Niskanen T."/>
            <person name="Noordeloos M.E."/>
            <person name="Ohm R.A."/>
            <person name="Ortiz-Santana B."/>
            <person name="Ovrebo C."/>
            <person name="Racz N."/>
            <person name="Riley R."/>
            <person name="Savchenko A."/>
            <person name="Shiryaev A."/>
            <person name="Soop K."/>
            <person name="Spirin V."/>
            <person name="Szebenyi C."/>
            <person name="Tomsovsky M."/>
            <person name="Tulloss R.E."/>
            <person name="Uehling J."/>
            <person name="Grigoriev I.V."/>
            <person name="Vagvolgyi C."/>
            <person name="Papp T."/>
            <person name="Martin F.M."/>
            <person name="Miettinen O."/>
            <person name="Hibbett D.S."/>
            <person name="Nagy L.G."/>
        </authorList>
    </citation>
    <scope>NUCLEOTIDE SEQUENCE [LARGE SCALE GENOMIC DNA]</scope>
    <source>
        <strain evidence="10 11">FP101781</strain>
    </source>
</reference>
<dbReference type="Gene3D" id="1.10.489.10">
    <property type="entry name" value="Chloroperoxidase-like"/>
    <property type="match status" value="1"/>
</dbReference>
<dbReference type="PANTHER" id="PTHR33577">
    <property type="entry name" value="STERIGMATOCYSTIN BIOSYNTHESIS PEROXIDASE STCC-RELATED"/>
    <property type="match status" value="1"/>
</dbReference>
<evidence type="ECO:0000256" key="6">
    <source>
        <dbReference type="ARBA" id="ARBA00023004"/>
    </source>
</evidence>
<dbReference type="GO" id="GO:0004601">
    <property type="term" value="F:peroxidase activity"/>
    <property type="evidence" value="ECO:0007669"/>
    <property type="project" value="UniProtKB-KW"/>
</dbReference>
<dbReference type="GO" id="GO:0046872">
    <property type="term" value="F:metal ion binding"/>
    <property type="evidence" value="ECO:0007669"/>
    <property type="project" value="UniProtKB-KW"/>
</dbReference>
<keyword evidence="2 10" id="KW-0575">Peroxidase</keyword>
<accession>A0A4Y7SRE1</accession>
<proteinExistence type="inferred from homology"/>